<protein>
    <submittedName>
        <fullName evidence="3">MCE family protein</fullName>
    </submittedName>
</protein>
<name>A0A9X3AD94_9PSEU</name>
<comment type="caution">
    <text evidence="3">The sequence shown here is derived from an EMBL/GenBank/DDBJ whole genome shotgun (WGS) entry which is preliminary data.</text>
</comment>
<dbReference type="GO" id="GO:0005576">
    <property type="term" value="C:extracellular region"/>
    <property type="evidence" value="ECO:0007669"/>
    <property type="project" value="TreeGrafter"/>
</dbReference>
<dbReference type="InterPro" id="IPR052336">
    <property type="entry name" value="MlaD_Phospholipid_Transporter"/>
</dbReference>
<sequence length="344" mass="35959">MNAFRPALVKLVVFAVVTITLTWVLGATIANFGGGGTSPYTARFTDVVGLNVGDDVRMSGVRVGRVTSIEVADRTLAEVGFDVDERRVLPASVSAVIRYRNLIGQRYVALDVGVGDVGATLPPGGAIPLERTRPALNLTVLFNGFKPLFEALDPEQVNELSHEIIQVLQGEGGTIDSLLAHTASITTALADKDAVIGQVIDNLNSVLGAVNARGPELSGLIVQVQQLATGLAEQRKPIGAAIGALGDLTNTTAGLLTDARPPLKDDIAALGLLSANLGDSGQVIDELLIGLPGNLQAFTRTASYGSWFNFFLCRMSGTVGISSLSVELPIAPLPATRMPERCGP</sequence>
<proteinExistence type="predicted"/>
<dbReference type="NCBIfam" id="TIGR00996">
    <property type="entry name" value="Mtu_fam_mce"/>
    <property type="match status" value="1"/>
</dbReference>
<accession>A0A9X3AD94</accession>
<reference evidence="3" key="1">
    <citation type="submission" date="2022-08" db="EMBL/GenBank/DDBJ databases">
        <authorList>
            <person name="Tistechok S."/>
            <person name="Samborskyy M."/>
            <person name="Roman I."/>
        </authorList>
    </citation>
    <scope>NUCLEOTIDE SEQUENCE</scope>
    <source>
        <strain evidence="3">DSM 103496</strain>
    </source>
</reference>
<dbReference type="InterPro" id="IPR024516">
    <property type="entry name" value="Mce_C"/>
</dbReference>
<evidence type="ECO:0000313" key="4">
    <source>
        <dbReference type="Proteomes" id="UP001141259"/>
    </source>
</evidence>
<dbReference type="PANTHER" id="PTHR33371">
    <property type="entry name" value="INTERMEMBRANE PHOSPHOLIPID TRANSPORT SYSTEM BINDING PROTEIN MLAD-RELATED"/>
    <property type="match status" value="1"/>
</dbReference>
<dbReference type="InterPro" id="IPR003399">
    <property type="entry name" value="Mce/MlaD"/>
</dbReference>
<dbReference type="Pfam" id="PF02470">
    <property type="entry name" value="MlaD"/>
    <property type="match status" value="1"/>
</dbReference>
<evidence type="ECO:0000259" key="2">
    <source>
        <dbReference type="Pfam" id="PF11887"/>
    </source>
</evidence>
<dbReference type="Pfam" id="PF11887">
    <property type="entry name" value="Mce4_CUP1"/>
    <property type="match status" value="1"/>
</dbReference>
<dbReference type="GO" id="GO:0051701">
    <property type="term" value="P:biological process involved in interaction with host"/>
    <property type="evidence" value="ECO:0007669"/>
    <property type="project" value="TreeGrafter"/>
</dbReference>
<dbReference type="AlphaFoldDB" id="A0A9X3AD94"/>
<keyword evidence="4" id="KW-1185">Reference proteome</keyword>
<feature type="domain" description="Mce/MlaD" evidence="1">
    <location>
        <begin position="37"/>
        <end position="113"/>
    </location>
</feature>
<feature type="domain" description="Mammalian cell entry C-terminal" evidence="2">
    <location>
        <begin position="119"/>
        <end position="267"/>
    </location>
</feature>
<evidence type="ECO:0000313" key="3">
    <source>
        <dbReference type="EMBL" id="MCS7475396.1"/>
    </source>
</evidence>
<gene>
    <name evidence="3" type="ORF">NZH93_00905</name>
</gene>
<dbReference type="RefSeq" id="WP_259620916.1">
    <property type="nucleotide sequence ID" value="NZ_JANYMP010000001.1"/>
</dbReference>
<evidence type="ECO:0000259" key="1">
    <source>
        <dbReference type="Pfam" id="PF02470"/>
    </source>
</evidence>
<dbReference type="PANTHER" id="PTHR33371:SF17">
    <property type="entry name" value="MCE-FAMILY PROTEIN MCE1B"/>
    <property type="match status" value="1"/>
</dbReference>
<dbReference type="EMBL" id="JANYMP010000001">
    <property type="protein sequence ID" value="MCS7475396.1"/>
    <property type="molecule type" value="Genomic_DNA"/>
</dbReference>
<dbReference type="Proteomes" id="UP001141259">
    <property type="component" value="Unassembled WGS sequence"/>
</dbReference>
<organism evidence="3 4">
    <name type="scientific">Umezawaea endophytica</name>
    <dbReference type="NCBI Taxonomy" id="1654476"/>
    <lineage>
        <taxon>Bacteria</taxon>
        <taxon>Bacillati</taxon>
        <taxon>Actinomycetota</taxon>
        <taxon>Actinomycetes</taxon>
        <taxon>Pseudonocardiales</taxon>
        <taxon>Pseudonocardiaceae</taxon>
        <taxon>Umezawaea</taxon>
    </lineage>
</organism>
<dbReference type="InterPro" id="IPR005693">
    <property type="entry name" value="Mce"/>
</dbReference>